<protein>
    <submittedName>
        <fullName evidence="4">Uncharacterized protein</fullName>
    </submittedName>
</protein>
<reference evidence="5" key="1">
    <citation type="submission" date="2016-10" db="EMBL/GenBank/DDBJ databases">
        <authorList>
            <person name="Varghese N."/>
            <person name="Submissions S."/>
        </authorList>
    </citation>
    <scope>NUCLEOTIDE SEQUENCE [LARGE SCALE GENOMIC DNA]</scope>
    <source>
        <strain evidence="5">CGMCC 1.6489</strain>
    </source>
</reference>
<dbReference type="PANTHER" id="PTHR24198">
    <property type="entry name" value="ANKYRIN REPEAT AND PROTEIN KINASE DOMAIN-CONTAINING PROTEIN"/>
    <property type="match status" value="1"/>
</dbReference>
<keyword evidence="2 3" id="KW-0040">ANK repeat</keyword>
<dbReference type="AlphaFoldDB" id="A0A1I0CAG1"/>
<organism evidence="4 5">
    <name type="scientific">Marinobacter segnicrescens</name>
    <dbReference type="NCBI Taxonomy" id="430453"/>
    <lineage>
        <taxon>Bacteria</taxon>
        <taxon>Pseudomonadati</taxon>
        <taxon>Pseudomonadota</taxon>
        <taxon>Gammaproteobacteria</taxon>
        <taxon>Pseudomonadales</taxon>
        <taxon>Marinobacteraceae</taxon>
        <taxon>Marinobacter</taxon>
    </lineage>
</organism>
<dbReference type="Pfam" id="PF12796">
    <property type="entry name" value="Ank_2"/>
    <property type="match status" value="1"/>
</dbReference>
<evidence type="ECO:0000256" key="3">
    <source>
        <dbReference type="PROSITE-ProRule" id="PRU00023"/>
    </source>
</evidence>
<dbReference type="InterPro" id="IPR036770">
    <property type="entry name" value="Ankyrin_rpt-contain_sf"/>
</dbReference>
<dbReference type="EMBL" id="FOHZ01000005">
    <property type="protein sequence ID" value="SET16403.1"/>
    <property type="molecule type" value="Genomic_DNA"/>
</dbReference>
<dbReference type="OrthoDB" id="671583at2"/>
<feature type="repeat" description="ANK" evidence="3">
    <location>
        <begin position="55"/>
        <end position="87"/>
    </location>
</feature>
<accession>A0A1I0CAG1</accession>
<proteinExistence type="predicted"/>
<gene>
    <name evidence="4" type="ORF">SAMN04487962_10553</name>
</gene>
<dbReference type="SMART" id="SM00248">
    <property type="entry name" value="ANK"/>
    <property type="match status" value="2"/>
</dbReference>
<dbReference type="PROSITE" id="PS50088">
    <property type="entry name" value="ANK_REPEAT"/>
    <property type="match status" value="1"/>
</dbReference>
<dbReference type="STRING" id="430453.SAMN04487962_10553"/>
<dbReference type="Gene3D" id="1.25.40.20">
    <property type="entry name" value="Ankyrin repeat-containing domain"/>
    <property type="match status" value="1"/>
</dbReference>
<keyword evidence="5" id="KW-1185">Reference proteome</keyword>
<keyword evidence="1" id="KW-0677">Repeat</keyword>
<dbReference type="Proteomes" id="UP000198762">
    <property type="component" value="Unassembled WGS sequence"/>
</dbReference>
<evidence type="ECO:0000313" key="4">
    <source>
        <dbReference type="EMBL" id="SET16403.1"/>
    </source>
</evidence>
<dbReference type="PROSITE" id="PS50297">
    <property type="entry name" value="ANK_REP_REGION"/>
    <property type="match status" value="1"/>
</dbReference>
<dbReference type="RefSeq" id="WP_091849875.1">
    <property type="nucleotide sequence ID" value="NZ_FOHZ01000005.1"/>
</dbReference>
<dbReference type="PANTHER" id="PTHR24198:SF165">
    <property type="entry name" value="ANKYRIN REPEAT-CONTAINING PROTEIN-RELATED"/>
    <property type="match status" value="1"/>
</dbReference>
<evidence type="ECO:0000256" key="2">
    <source>
        <dbReference type="ARBA" id="ARBA00023043"/>
    </source>
</evidence>
<name>A0A1I0CAG1_9GAMM</name>
<sequence>MSRAKPPEPQKPDSEQDKDAIAFAQGIFELARNGGTGVLATLLNAGVPVDVRTSEGESLLILAVRNGHIDTARLLLESGANPDLTDVNGNTALDLALATGASEMIKLLTEKEQ</sequence>
<evidence type="ECO:0000256" key="1">
    <source>
        <dbReference type="ARBA" id="ARBA00022737"/>
    </source>
</evidence>
<evidence type="ECO:0000313" key="5">
    <source>
        <dbReference type="Proteomes" id="UP000198762"/>
    </source>
</evidence>
<dbReference type="SUPFAM" id="SSF48403">
    <property type="entry name" value="Ankyrin repeat"/>
    <property type="match status" value="1"/>
</dbReference>
<dbReference type="InterPro" id="IPR002110">
    <property type="entry name" value="Ankyrin_rpt"/>
</dbReference>